<dbReference type="Proteomes" id="UP000763641">
    <property type="component" value="Unassembled WGS sequence"/>
</dbReference>
<organism evidence="1 2">
    <name type="scientific">Sphingomonas longa</name>
    <dbReference type="NCBI Taxonomy" id="2778730"/>
    <lineage>
        <taxon>Bacteria</taxon>
        <taxon>Pseudomonadati</taxon>
        <taxon>Pseudomonadota</taxon>
        <taxon>Alphaproteobacteria</taxon>
        <taxon>Sphingomonadales</taxon>
        <taxon>Sphingomonadaceae</taxon>
        <taxon>Sphingomonas</taxon>
    </lineage>
</organism>
<evidence type="ECO:0008006" key="3">
    <source>
        <dbReference type="Google" id="ProtNLM"/>
    </source>
</evidence>
<gene>
    <name evidence="1" type="ORF">ILT43_16275</name>
</gene>
<sequence length="316" mass="35966">MPRIFASGVFGSDYDLWGAWSFSDRKTRDKLAQTIADDDWCLAIGMTSPHTPQHERGRLLALLQIGHEAVDTRELVEPEHWRRTVEEHGNGKWLHAFPIRRVQRFIPGPGGLPLRREVLPRIDSENRYMQVGRYYLELDEEEAAVVFRLARTEETAIFRSSASMFAAALRKTRAGPPPSPGTRVLSTLSGPAATYLMRLEGDAEPQVTAVVRPSAEHAVWKIGFSNDPARRLEELNAYLPCHTALRWKLCRQQWHSDEINAYSLEQRIFNLVEAHGIHRFKGEMICARAADVDTCWTEGLRSASRPSHEIIVRAYD</sequence>
<evidence type="ECO:0000313" key="2">
    <source>
        <dbReference type="Proteomes" id="UP000763641"/>
    </source>
</evidence>
<protein>
    <recommendedName>
        <fullName evidence="3">GIY-YIG nuclease family protein</fullName>
    </recommendedName>
</protein>
<keyword evidence="2" id="KW-1185">Reference proteome</keyword>
<dbReference type="RefSeq" id="WP_204200038.1">
    <property type="nucleotide sequence ID" value="NZ_JAFEMC010000005.1"/>
</dbReference>
<accession>A0ABS2DAI0</accession>
<name>A0ABS2DAI0_9SPHN</name>
<comment type="caution">
    <text evidence="1">The sequence shown here is derived from an EMBL/GenBank/DDBJ whole genome shotgun (WGS) entry which is preliminary data.</text>
</comment>
<dbReference type="EMBL" id="JAFEMC010000005">
    <property type="protein sequence ID" value="MBM6577940.1"/>
    <property type="molecule type" value="Genomic_DNA"/>
</dbReference>
<reference evidence="1 2" key="1">
    <citation type="submission" date="2020-12" db="EMBL/GenBank/DDBJ databases">
        <title>Sphingomonas sp.</title>
        <authorList>
            <person name="Kim M.K."/>
        </authorList>
    </citation>
    <scope>NUCLEOTIDE SEQUENCE [LARGE SCALE GENOMIC DNA]</scope>
    <source>
        <strain evidence="1 2">BT552</strain>
    </source>
</reference>
<evidence type="ECO:0000313" key="1">
    <source>
        <dbReference type="EMBL" id="MBM6577940.1"/>
    </source>
</evidence>
<proteinExistence type="predicted"/>